<dbReference type="EMBL" id="VBWO01000014">
    <property type="protein sequence ID" value="TLF37556.1"/>
    <property type="molecule type" value="Genomic_DNA"/>
</dbReference>
<dbReference type="InterPro" id="IPR009061">
    <property type="entry name" value="DNA-bd_dom_put_sf"/>
</dbReference>
<organism evidence="4 5">
    <name type="scientific">Lacticaseibacillus zeae</name>
    <name type="common">Lactobacillus zeae</name>
    <dbReference type="NCBI Taxonomy" id="57037"/>
    <lineage>
        <taxon>Bacteria</taxon>
        <taxon>Bacillati</taxon>
        <taxon>Bacillota</taxon>
        <taxon>Bacilli</taxon>
        <taxon>Lactobacillales</taxon>
        <taxon>Lactobacillaceae</taxon>
        <taxon>Lacticaseibacillus</taxon>
    </lineage>
</organism>
<dbReference type="PANTHER" id="PTHR30204:SF15">
    <property type="entry name" value="BLL5018 PROTEIN"/>
    <property type="match status" value="1"/>
</dbReference>
<comment type="caution">
    <text evidence="4">The sequence shown here is derived from an EMBL/GenBank/DDBJ whole genome shotgun (WGS) entry which is preliminary data.</text>
</comment>
<evidence type="ECO:0000256" key="2">
    <source>
        <dbReference type="SAM" id="MobiDB-lite"/>
    </source>
</evidence>
<proteinExistence type="predicted"/>
<feature type="compositionally biased region" description="Basic and acidic residues" evidence="2">
    <location>
        <begin position="153"/>
        <end position="163"/>
    </location>
</feature>
<dbReference type="GO" id="GO:0003700">
    <property type="term" value="F:DNA-binding transcription factor activity"/>
    <property type="evidence" value="ECO:0007669"/>
    <property type="project" value="InterPro"/>
</dbReference>
<dbReference type="RefSeq" id="WP_138131729.1">
    <property type="nucleotide sequence ID" value="NZ_VBWO01000014.1"/>
</dbReference>
<protein>
    <submittedName>
        <fullName evidence="4">MerR family transcriptional regulator</fullName>
    </submittedName>
</protein>
<accession>A0A5R8LJY7</accession>
<dbReference type="SMART" id="SM00422">
    <property type="entry name" value="HTH_MERR"/>
    <property type="match status" value="1"/>
</dbReference>
<evidence type="ECO:0000259" key="3">
    <source>
        <dbReference type="SMART" id="SM00422"/>
    </source>
</evidence>
<feature type="domain" description="HTH merR-type" evidence="3">
    <location>
        <begin position="15"/>
        <end position="84"/>
    </location>
</feature>
<sequence>MGLFNERLRSLDISLGIGETSRVTGATPTQIRYWEKKHLIQSHRHEANGNKRYSLSNIALIVMIKSMLDEGYTLAKASEEIEKSHQKADMLHVLMSTRLQGIQYDDDQTFLNFGPLENDPSFDVIAVVQENTAKLYKKAIQPPMPPHQGSLPENKDDTGRPTL</sequence>
<dbReference type="CDD" id="cd01105">
    <property type="entry name" value="HTH_GlnR-like"/>
    <property type="match status" value="1"/>
</dbReference>
<evidence type="ECO:0000313" key="5">
    <source>
        <dbReference type="Proteomes" id="UP000309885"/>
    </source>
</evidence>
<name>A0A5R8LJY7_LACZE</name>
<dbReference type="GO" id="GO:0003677">
    <property type="term" value="F:DNA binding"/>
    <property type="evidence" value="ECO:0007669"/>
    <property type="project" value="UniProtKB-KW"/>
</dbReference>
<dbReference type="AlphaFoldDB" id="A0A5R8LJY7"/>
<dbReference type="InterPro" id="IPR000551">
    <property type="entry name" value="MerR-type_HTH_dom"/>
</dbReference>
<evidence type="ECO:0000313" key="4">
    <source>
        <dbReference type="EMBL" id="TLF37556.1"/>
    </source>
</evidence>
<dbReference type="Gene3D" id="1.10.1660.10">
    <property type="match status" value="1"/>
</dbReference>
<keyword evidence="1" id="KW-0238">DNA-binding</keyword>
<dbReference type="SUPFAM" id="SSF46955">
    <property type="entry name" value="Putative DNA-binding domain"/>
    <property type="match status" value="1"/>
</dbReference>
<dbReference type="InterPro" id="IPR047057">
    <property type="entry name" value="MerR_fam"/>
</dbReference>
<feature type="region of interest" description="Disordered" evidence="2">
    <location>
        <begin position="140"/>
        <end position="163"/>
    </location>
</feature>
<dbReference type="Proteomes" id="UP000309885">
    <property type="component" value="Unassembled WGS sequence"/>
</dbReference>
<dbReference type="PANTHER" id="PTHR30204">
    <property type="entry name" value="REDOX-CYCLING DRUG-SENSING TRANSCRIPTIONAL ACTIVATOR SOXR"/>
    <property type="match status" value="1"/>
</dbReference>
<dbReference type="Pfam" id="PF13411">
    <property type="entry name" value="MerR_1"/>
    <property type="match status" value="1"/>
</dbReference>
<gene>
    <name evidence="4" type="ORF">FEI15_12805</name>
</gene>
<evidence type="ECO:0000256" key="1">
    <source>
        <dbReference type="ARBA" id="ARBA00023125"/>
    </source>
</evidence>
<reference evidence="4 5" key="1">
    <citation type="submission" date="2019-05" db="EMBL/GenBank/DDBJ databases">
        <title>Genome-based reclassification of Lactobacillus casei as Lactobacillus casei subsp. casei. subsp.nov., description of Lactobacillus casei subsp. zeae subsp. nov., and emended description of Lactobacillus casei.</title>
        <authorList>
            <person name="Huang C.-H."/>
        </authorList>
    </citation>
    <scope>NUCLEOTIDE SEQUENCE [LARGE SCALE GENOMIC DNA]</scope>
    <source>
        <strain evidence="4 5">CRBIP24.44</strain>
    </source>
</reference>